<evidence type="ECO:0000259" key="4">
    <source>
        <dbReference type="PROSITE" id="PS50949"/>
    </source>
</evidence>
<dbReference type="SMART" id="SM00866">
    <property type="entry name" value="UTRA"/>
    <property type="match status" value="1"/>
</dbReference>
<dbReference type="Gene3D" id="1.10.10.10">
    <property type="entry name" value="Winged helix-like DNA-binding domain superfamily/Winged helix DNA-binding domain"/>
    <property type="match status" value="1"/>
</dbReference>
<evidence type="ECO:0000313" key="6">
    <source>
        <dbReference type="Proteomes" id="UP000368032"/>
    </source>
</evidence>
<dbReference type="InterPro" id="IPR050679">
    <property type="entry name" value="Bact_HTH_transcr_reg"/>
</dbReference>
<dbReference type="InterPro" id="IPR036390">
    <property type="entry name" value="WH_DNA-bd_sf"/>
</dbReference>
<dbReference type="CDD" id="cd07377">
    <property type="entry name" value="WHTH_GntR"/>
    <property type="match status" value="1"/>
</dbReference>
<dbReference type="SUPFAM" id="SSF64288">
    <property type="entry name" value="Chorismate lyase-like"/>
    <property type="match status" value="1"/>
</dbReference>
<keyword evidence="3" id="KW-0804">Transcription</keyword>
<dbReference type="SMART" id="SM00345">
    <property type="entry name" value="HTH_GNTR"/>
    <property type="match status" value="1"/>
</dbReference>
<dbReference type="Pfam" id="PF00392">
    <property type="entry name" value="GntR"/>
    <property type="match status" value="1"/>
</dbReference>
<sequence>MVEANSVIPLYKQIVRALSDSIANGTYRPGDKLPTEAELIEQFGVSRITVRSAIKEMEDAGLVERARGKGTFVSSDTQMYAADDRESFTHSCQLAGKQASTRVLAMGWDFPSLRDAKFLGVDDTQKVLRSRRLRLVDDKPTMLETNSYSAALSFLEHESLEDSLMAVLDRQGIKMGPNTRTLEVCYASELEAAYLNVELDSPLLLFVDKRYAPSGEPLFISRQVYCTERLKFYL</sequence>
<proteinExistence type="predicted"/>
<dbReference type="InterPro" id="IPR028978">
    <property type="entry name" value="Chorismate_lyase_/UTRA_dom_sf"/>
</dbReference>
<dbReference type="PRINTS" id="PR00035">
    <property type="entry name" value="HTHGNTR"/>
</dbReference>
<protein>
    <submittedName>
        <fullName evidence="5">Putative HTH-type transcriptional regulator YurK</fullName>
    </submittedName>
</protein>
<dbReference type="GO" id="GO:0045892">
    <property type="term" value="P:negative regulation of DNA-templated transcription"/>
    <property type="evidence" value="ECO:0007669"/>
    <property type="project" value="TreeGrafter"/>
</dbReference>
<accession>A0A5K1IJK0</accession>
<dbReference type="AlphaFoldDB" id="A0A5K1IJK0"/>
<evidence type="ECO:0000256" key="3">
    <source>
        <dbReference type="ARBA" id="ARBA00023163"/>
    </source>
</evidence>
<evidence type="ECO:0000256" key="2">
    <source>
        <dbReference type="ARBA" id="ARBA00023125"/>
    </source>
</evidence>
<dbReference type="PANTHER" id="PTHR44846">
    <property type="entry name" value="MANNOSYL-D-GLYCERATE TRANSPORT/METABOLISM SYSTEM REPRESSOR MNGR-RELATED"/>
    <property type="match status" value="1"/>
</dbReference>
<dbReference type="InterPro" id="IPR036388">
    <property type="entry name" value="WH-like_DNA-bd_sf"/>
</dbReference>
<dbReference type="Gene3D" id="3.40.1410.10">
    <property type="entry name" value="Chorismate lyase-like"/>
    <property type="match status" value="1"/>
</dbReference>
<dbReference type="RefSeq" id="WP_152067323.1">
    <property type="nucleotide sequence ID" value="NZ_CABWIF010000001.1"/>
</dbReference>
<dbReference type="Pfam" id="PF07702">
    <property type="entry name" value="UTRA"/>
    <property type="match status" value="1"/>
</dbReference>
<feature type="domain" description="HTH gntR-type" evidence="4">
    <location>
        <begin position="8"/>
        <end position="76"/>
    </location>
</feature>
<dbReference type="EMBL" id="CABWIF010000001">
    <property type="protein sequence ID" value="VWL86524.1"/>
    <property type="molecule type" value="Genomic_DNA"/>
</dbReference>
<dbReference type="PANTHER" id="PTHR44846:SF1">
    <property type="entry name" value="MANNOSYL-D-GLYCERATE TRANSPORT_METABOLISM SYSTEM REPRESSOR MNGR-RELATED"/>
    <property type="match status" value="1"/>
</dbReference>
<dbReference type="SUPFAM" id="SSF46785">
    <property type="entry name" value="Winged helix' DNA-binding domain"/>
    <property type="match status" value="1"/>
</dbReference>
<dbReference type="GO" id="GO:0003700">
    <property type="term" value="F:DNA-binding transcription factor activity"/>
    <property type="evidence" value="ECO:0007669"/>
    <property type="project" value="InterPro"/>
</dbReference>
<dbReference type="InterPro" id="IPR011663">
    <property type="entry name" value="UTRA"/>
</dbReference>
<evidence type="ECO:0000313" key="5">
    <source>
        <dbReference type="EMBL" id="VWL86524.1"/>
    </source>
</evidence>
<dbReference type="GO" id="GO:0003677">
    <property type="term" value="F:DNA binding"/>
    <property type="evidence" value="ECO:0007669"/>
    <property type="project" value="UniProtKB-KW"/>
</dbReference>
<dbReference type="PROSITE" id="PS50949">
    <property type="entry name" value="HTH_GNTR"/>
    <property type="match status" value="1"/>
</dbReference>
<name>A0A5K1IJK0_9ACTN</name>
<reference evidence="5 6" key="1">
    <citation type="submission" date="2019-10" db="EMBL/GenBank/DDBJ databases">
        <authorList>
            <person name="Wolf R A."/>
        </authorList>
    </citation>
    <scope>NUCLEOTIDE SEQUENCE [LARGE SCALE GENOMIC DNA]</scope>
    <source>
        <strain evidence="5">Collinsella_aerofaciens_DSM_13712</strain>
    </source>
</reference>
<keyword evidence="2" id="KW-0238">DNA-binding</keyword>
<dbReference type="InterPro" id="IPR000524">
    <property type="entry name" value="Tscrpt_reg_HTH_GntR"/>
</dbReference>
<gene>
    <name evidence="5" type="primary">yurK_4</name>
    <name evidence="5" type="ORF">CKJAJONC_01099</name>
</gene>
<organism evidence="5 6">
    <name type="scientific">Collinsella aerofaciens</name>
    <dbReference type="NCBI Taxonomy" id="74426"/>
    <lineage>
        <taxon>Bacteria</taxon>
        <taxon>Bacillati</taxon>
        <taxon>Actinomycetota</taxon>
        <taxon>Coriobacteriia</taxon>
        <taxon>Coriobacteriales</taxon>
        <taxon>Coriobacteriaceae</taxon>
        <taxon>Collinsella</taxon>
    </lineage>
</organism>
<dbReference type="Proteomes" id="UP000368032">
    <property type="component" value="Unassembled WGS sequence"/>
</dbReference>
<evidence type="ECO:0000256" key="1">
    <source>
        <dbReference type="ARBA" id="ARBA00023015"/>
    </source>
</evidence>
<keyword evidence="1" id="KW-0805">Transcription regulation</keyword>
<dbReference type="FunFam" id="1.10.10.10:FF:000079">
    <property type="entry name" value="GntR family transcriptional regulator"/>
    <property type="match status" value="1"/>
</dbReference>